<feature type="domain" description="Bacterial phospholipase C C-terminal" evidence="4">
    <location>
        <begin position="631"/>
        <end position="718"/>
    </location>
</feature>
<dbReference type="InterPro" id="IPR017767">
    <property type="entry name" value="PC-PLC"/>
</dbReference>
<dbReference type="PANTHER" id="PTHR31956">
    <property type="entry name" value="NON-SPECIFIC PHOSPHOLIPASE C4-RELATED"/>
    <property type="match status" value="1"/>
</dbReference>
<dbReference type="OrthoDB" id="980947at2"/>
<evidence type="ECO:0000313" key="5">
    <source>
        <dbReference type="EMBL" id="SOD80299.1"/>
    </source>
</evidence>
<gene>
    <name evidence="5" type="ORF">SAMN06269250_1332</name>
</gene>
<keyword evidence="3" id="KW-0378">Hydrolase</keyword>
<evidence type="ECO:0000256" key="3">
    <source>
        <dbReference type="ARBA" id="ARBA00022801"/>
    </source>
</evidence>
<protein>
    <recommendedName>
        <fullName evidence="2">phospholipase C</fullName>
        <ecNumber evidence="2">3.1.4.3</ecNumber>
    </recommendedName>
</protein>
<keyword evidence="6" id="KW-1185">Reference proteome</keyword>
<sequence length="838" mass="94928">MDSRRDFLKKAALLSAGLSGSLPESIQKAFAIDPQTGSTYLDAEHVVILMQENRSFDHTYGTLQGVRGFNDPRAIRLPNSNKVWLQTNRAGETYAPFRLNMRDTKATWMSSLPHSWENQVDALNGGKNDKWLEAKKSGNKAYADMPLTLGYYNREDLPFYYALADAFTICDQNFCSSLTGTTPNRLFFWTGTLRDPHNPTAIANVRNENVDYDKEVNWTTFPERLEALGIPWKIYQNEISLSTGLEGEADGWLSNFTDNPIEWFSQHRVRFHPAYYRHIQEEEKVLPERIKAIEAKLKGLTESDKDYAKTKRELANQQKWQKAVESDLVTYSPANFEKLSSAEKNLCQRAFTTNVNDPDYRTLAPLTYQDGNTTRTVNVPKGDVLHQFREDVKNKTLPTVSWVVAPENFSDHPSSAWYGAWYISEMLDILTKNPEIWKKTIFILAYDENDGYFDHVPPFVPAHPDQPETGKTSKGIDTRTEFVTQEQENTRKNRGRTGPIGLGFRVPLVIVSPWSRGGYVNSEVFDHTSTLQFLENFLSHKKGKEIEETNINTWRRTVCGDLSSAFRPYNGEMIKMPKSVDKEAFIEGIHKAQFKDVPTNYKRLTDEEIRQCNTHPASPYLPTQEEGIRKSCALPYELYVDGQVMDNQLSLRLSAKNEAFGKQSLGAPFQVYQRKPDDVSIRAYTVAAGDELRDVLPLDGAFDICVQGPNGFFREFKGSAVNPAIEIVCAYEKDARKKFTGNVLLRLKNNDSDRALTVQLADNGYQTKPQQLILAKSGTAGAQKSLVLSLKESYNWYDVSVKVSGFDAFEQRYAGRVETGKAGFSDPLMGKVPVLASR</sequence>
<dbReference type="InterPro" id="IPR017850">
    <property type="entry name" value="Alkaline_phosphatase_core_sf"/>
</dbReference>
<dbReference type="InterPro" id="IPR007312">
    <property type="entry name" value="Phosphoesterase"/>
</dbReference>
<dbReference type="GO" id="GO:0016042">
    <property type="term" value="P:lipid catabolic process"/>
    <property type="evidence" value="ECO:0007669"/>
    <property type="project" value="InterPro"/>
</dbReference>
<accession>A0A286FBD2</accession>
<dbReference type="EMBL" id="OCNH01000001">
    <property type="protein sequence ID" value="SOD80299.1"/>
    <property type="molecule type" value="Genomic_DNA"/>
</dbReference>
<name>A0A286FBD2_9BACT</name>
<dbReference type="InterPro" id="IPR006311">
    <property type="entry name" value="TAT_signal"/>
</dbReference>
<evidence type="ECO:0000259" key="4">
    <source>
        <dbReference type="Pfam" id="PF05506"/>
    </source>
</evidence>
<dbReference type="PROSITE" id="PS51318">
    <property type="entry name" value="TAT"/>
    <property type="match status" value="1"/>
</dbReference>
<evidence type="ECO:0000313" key="6">
    <source>
        <dbReference type="Proteomes" id="UP000219452"/>
    </source>
</evidence>
<dbReference type="Pfam" id="PF05506">
    <property type="entry name" value="PLipase_C_C"/>
    <property type="match status" value="2"/>
</dbReference>
<organism evidence="5 6">
    <name type="scientific">Spirosoma fluviale</name>
    <dbReference type="NCBI Taxonomy" id="1597977"/>
    <lineage>
        <taxon>Bacteria</taxon>
        <taxon>Pseudomonadati</taxon>
        <taxon>Bacteroidota</taxon>
        <taxon>Cytophagia</taxon>
        <taxon>Cytophagales</taxon>
        <taxon>Cytophagaceae</taxon>
        <taxon>Spirosoma</taxon>
    </lineage>
</organism>
<dbReference type="PANTHER" id="PTHR31956:SF1">
    <property type="entry name" value="NON-SPECIFIC PHOSPHOLIPASE C1"/>
    <property type="match status" value="1"/>
</dbReference>
<dbReference type="Gene3D" id="3.40.720.10">
    <property type="entry name" value="Alkaline Phosphatase, subunit A"/>
    <property type="match status" value="2"/>
</dbReference>
<dbReference type="AlphaFoldDB" id="A0A286FBD2"/>
<evidence type="ECO:0000256" key="1">
    <source>
        <dbReference type="ARBA" id="ARBA00009717"/>
    </source>
</evidence>
<dbReference type="Proteomes" id="UP000219452">
    <property type="component" value="Unassembled WGS sequence"/>
</dbReference>
<proteinExistence type="inferred from homology"/>
<dbReference type="GO" id="GO:0034480">
    <property type="term" value="F:phosphatidylcholine phospholipase C activity"/>
    <property type="evidence" value="ECO:0007669"/>
    <property type="project" value="UniProtKB-EC"/>
</dbReference>
<dbReference type="InterPro" id="IPR008475">
    <property type="entry name" value="PLipase_C_C"/>
</dbReference>
<dbReference type="NCBIfam" id="TIGR03396">
    <property type="entry name" value="PC_PLC"/>
    <property type="match status" value="1"/>
</dbReference>
<comment type="similarity">
    <text evidence="1">Belongs to the bacterial phospholipase C family.</text>
</comment>
<dbReference type="RefSeq" id="WP_097124985.1">
    <property type="nucleotide sequence ID" value="NZ_OCNH01000001.1"/>
</dbReference>
<dbReference type="EC" id="3.1.4.3" evidence="2"/>
<feature type="domain" description="Bacterial phospholipase C C-terminal" evidence="4">
    <location>
        <begin position="730"/>
        <end position="816"/>
    </location>
</feature>
<reference evidence="6" key="1">
    <citation type="submission" date="2017-09" db="EMBL/GenBank/DDBJ databases">
        <authorList>
            <person name="Varghese N."/>
            <person name="Submissions S."/>
        </authorList>
    </citation>
    <scope>NUCLEOTIDE SEQUENCE [LARGE SCALE GENOMIC DNA]</scope>
    <source>
        <strain evidence="6">DSM 29961</strain>
    </source>
</reference>
<evidence type="ECO:0000256" key="2">
    <source>
        <dbReference type="ARBA" id="ARBA00012018"/>
    </source>
</evidence>
<dbReference type="Pfam" id="PF04185">
    <property type="entry name" value="Phosphoesterase"/>
    <property type="match status" value="2"/>
</dbReference>